<protein>
    <recommendedName>
        <fullName evidence="2">PWWP domain-containing protein</fullName>
    </recommendedName>
</protein>
<evidence type="ECO:0000259" key="2">
    <source>
        <dbReference type="PROSITE" id="PS50812"/>
    </source>
</evidence>
<dbReference type="CDD" id="cd05162">
    <property type="entry name" value="PWWP"/>
    <property type="match status" value="1"/>
</dbReference>
<feature type="domain" description="PWWP" evidence="2">
    <location>
        <begin position="96"/>
        <end position="158"/>
    </location>
</feature>
<reference evidence="3" key="1">
    <citation type="submission" date="2024-10" db="EMBL/GenBank/DDBJ databases">
        <authorList>
            <person name="Ryan C."/>
        </authorList>
    </citation>
    <scope>NUCLEOTIDE SEQUENCE [LARGE SCALE GENOMIC DNA]</scope>
</reference>
<organism evidence="3 4">
    <name type="scientific">Urochloa decumbens</name>
    <dbReference type="NCBI Taxonomy" id="240449"/>
    <lineage>
        <taxon>Eukaryota</taxon>
        <taxon>Viridiplantae</taxon>
        <taxon>Streptophyta</taxon>
        <taxon>Embryophyta</taxon>
        <taxon>Tracheophyta</taxon>
        <taxon>Spermatophyta</taxon>
        <taxon>Magnoliopsida</taxon>
        <taxon>Liliopsida</taxon>
        <taxon>Poales</taxon>
        <taxon>Poaceae</taxon>
        <taxon>PACMAD clade</taxon>
        <taxon>Panicoideae</taxon>
        <taxon>Panicodae</taxon>
        <taxon>Paniceae</taxon>
        <taxon>Melinidinae</taxon>
        <taxon>Urochloa</taxon>
    </lineage>
</organism>
<dbReference type="InterPro" id="IPR053063">
    <property type="entry name" value="PWWP_domain_containing_PDP"/>
</dbReference>
<dbReference type="SUPFAM" id="SSF54928">
    <property type="entry name" value="RNA-binding domain, RBD"/>
    <property type="match status" value="1"/>
</dbReference>
<name>A0ABC8WJG0_9POAL</name>
<dbReference type="Proteomes" id="UP001497457">
    <property type="component" value="Chromosome 12b"/>
</dbReference>
<keyword evidence="4" id="KW-1185">Reference proteome</keyword>
<dbReference type="PANTHER" id="PTHR42851">
    <property type="entry name" value="ALDOLASE-RELATED"/>
    <property type="match status" value="1"/>
</dbReference>
<dbReference type="Pfam" id="PF00855">
    <property type="entry name" value="PWWP"/>
    <property type="match status" value="1"/>
</dbReference>
<dbReference type="PANTHER" id="PTHR42851:SF5">
    <property type="entry name" value="OS05G0122500 PROTEIN"/>
    <property type="match status" value="1"/>
</dbReference>
<dbReference type="InterPro" id="IPR035979">
    <property type="entry name" value="RBD_domain_sf"/>
</dbReference>
<dbReference type="PROSITE" id="PS50812">
    <property type="entry name" value="PWWP"/>
    <property type="match status" value="1"/>
</dbReference>
<evidence type="ECO:0000313" key="4">
    <source>
        <dbReference type="Proteomes" id="UP001497457"/>
    </source>
</evidence>
<feature type="region of interest" description="Disordered" evidence="1">
    <location>
        <begin position="293"/>
        <end position="329"/>
    </location>
</feature>
<dbReference type="EMBL" id="OZ075122">
    <property type="protein sequence ID" value="CAL4910566.1"/>
    <property type="molecule type" value="Genomic_DNA"/>
</dbReference>
<accession>A0ABC8WJG0</accession>
<dbReference type="AlphaFoldDB" id="A0ABC8WJG0"/>
<dbReference type="Gene3D" id="2.30.30.140">
    <property type="match status" value="1"/>
</dbReference>
<evidence type="ECO:0000256" key="1">
    <source>
        <dbReference type="SAM" id="MobiDB-lite"/>
    </source>
</evidence>
<dbReference type="SUPFAM" id="SSF63748">
    <property type="entry name" value="Tudor/PWWP/MBT"/>
    <property type="match status" value="1"/>
</dbReference>
<proteinExistence type="predicted"/>
<sequence>MAPSPVVASERDAVLRVAVPPKDAAFVDGEGSTVRLPGRLRVMHPHVAEFLRSPRRLARPATKPSPAPAWEAERVRYGCAFGEEDDKGGAVAVAAPGRLVWGKVRDHPWWPGQVFDAADASALALARRRPRGAALVAYFWDKSFAWNETGTLLPFRDGFPRFGAVTPVAAAVEAALDEVSRRVEAGLSCYCCCGGGKDKDNNEATANRQVIDNAGVREGAYGAAVDAAFARRALCGEALVGYVSALAAAPRAGADRIDLAVATAQLRAFGRWRGSARGLPEYTLVHGIDGAAAAPGRAKRRRSSSTGGGSGKRSSMSRSNAKGKAASDGGDYEALELEDFPQATPQQMSTKIGKLMSRAARQMSLSPVILSSNGINTPAPPPAAAMPNMARCARVADAEDELCPMNNGDPTSGAVVVNGGRPAAEAEQVGLVLNFSSSSAVPSTVHLTMIFSRFGPVEEVRVEKSTALVIFKKGAHADEAFAGTSKMSSIRSSLISFRLTCSLPPAPTDPPQSVSLDPLPVEPLHQ</sequence>
<feature type="region of interest" description="Disordered" evidence="1">
    <location>
        <begin position="506"/>
        <end position="526"/>
    </location>
</feature>
<dbReference type="InterPro" id="IPR000313">
    <property type="entry name" value="PWWP_dom"/>
</dbReference>
<gene>
    <name evidence="3" type="ORF">URODEC1_LOCUS14442</name>
</gene>
<evidence type="ECO:0000313" key="3">
    <source>
        <dbReference type="EMBL" id="CAL4910566.1"/>
    </source>
</evidence>